<evidence type="ECO:0000256" key="9">
    <source>
        <dbReference type="ARBA" id="ARBA00073226"/>
    </source>
</evidence>
<dbReference type="PRINTS" id="PR00707">
    <property type="entry name" value="UBCTHYDRLASE"/>
</dbReference>
<dbReference type="STRING" id="121845.A0A3Q0J064"/>
<keyword evidence="13" id="KW-1185">Reference proteome</keyword>
<feature type="site" description="Important for enzyme activity" evidence="10">
    <location>
        <position position="181"/>
    </location>
</feature>
<evidence type="ECO:0000313" key="14">
    <source>
        <dbReference type="RefSeq" id="XP_026681854.1"/>
    </source>
</evidence>
<dbReference type="InterPro" id="IPR038765">
    <property type="entry name" value="Papain-like_cys_pep_sf"/>
</dbReference>
<dbReference type="Gene3D" id="3.40.532.10">
    <property type="entry name" value="Peptidase C12, ubiquitin carboxyl-terminal hydrolase"/>
    <property type="match status" value="1"/>
</dbReference>
<evidence type="ECO:0000256" key="7">
    <source>
        <dbReference type="ARBA" id="ARBA00022807"/>
    </source>
</evidence>
<dbReference type="InterPro" id="IPR001578">
    <property type="entry name" value="Peptidase_C12_UCH"/>
</dbReference>
<protein>
    <recommendedName>
        <fullName evidence="9 11">Ubiquitin carboxyl-terminal hydrolase</fullName>
        <ecNumber evidence="3 11">3.4.19.12</ecNumber>
    </recommendedName>
</protein>
<dbReference type="GO" id="GO:0006511">
    <property type="term" value="P:ubiquitin-dependent protein catabolic process"/>
    <property type="evidence" value="ECO:0007669"/>
    <property type="project" value="UniProtKB-UniRule"/>
</dbReference>
<evidence type="ECO:0000259" key="12">
    <source>
        <dbReference type="PROSITE" id="PS52048"/>
    </source>
</evidence>
<keyword evidence="4 10" id="KW-0645">Protease</keyword>
<dbReference type="GeneID" id="103512628"/>
<dbReference type="EC" id="3.4.19.12" evidence="3 11"/>
<evidence type="ECO:0000256" key="10">
    <source>
        <dbReference type="PROSITE-ProRule" id="PRU01393"/>
    </source>
</evidence>
<evidence type="ECO:0000256" key="11">
    <source>
        <dbReference type="RuleBase" id="RU361215"/>
    </source>
</evidence>
<dbReference type="Proteomes" id="UP000079169">
    <property type="component" value="Unplaced"/>
</dbReference>
<reference evidence="14" key="1">
    <citation type="submission" date="2025-08" db="UniProtKB">
        <authorList>
            <consortium name="RefSeq"/>
        </authorList>
    </citation>
    <scope>IDENTIFICATION</scope>
</reference>
<evidence type="ECO:0000256" key="5">
    <source>
        <dbReference type="ARBA" id="ARBA00022786"/>
    </source>
</evidence>
<dbReference type="FunFam" id="3.40.532.10:FF:000006">
    <property type="entry name" value="Ubiquitin carboxyl-terminal hydrolase"/>
    <property type="match status" value="1"/>
</dbReference>
<evidence type="ECO:0000313" key="13">
    <source>
        <dbReference type="Proteomes" id="UP000079169"/>
    </source>
</evidence>
<dbReference type="Pfam" id="PF01088">
    <property type="entry name" value="Peptidase_C12"/>
    <property type="match status" value="1"/>
</dbReference>
<comment type="function">
    <text evidence="8">Ubiquitin-protein hydrolase is involved both in the processing of ubiquitin precursors and of ubiquitinated proteins. This enzyme is a thiol protease that recognizes and hydrolyzes a peptide bond at the C-terminal glycine of ubiquitin.</text>
</comment>
<comment type="similarity">
    <text evidence="2 10 11">Belongs to the peptidase C12 family.</text>
</comment>
<dbReference type="RefSeq" id="XP_026681854.1">
    <property type="nucleotide sequence ID" value="XM_026826053.1"/>
</dbReference>
<dbReference type="CDD" id="cd09616">
    <property type="entry name" value="Peptidase_C12_UCH_L1_L3"/>
    <property type="match status" value="1"/>
</dbReference>
<dbReference type="PANTHER" id="PTHR10589:SF17">
    <property type="entry name" value="UBIQUITIN CARBOXYL-TERMINAL HYDROLASE"/>
    <property type="match status" value="1"/>
</dbReference>
<dbReference type="CTD" id="33397"/>
<keyword evidence="7 10" id="KW-0788">Thiol protease</keyword>
<dbReference type="KEGG" id="dci:103512628"/>
<evidence type="ECO:0000256" key="1">
    <source>
        <dbReference type="ARBA" id="ARBA00000707"/>
    </source>
</evidence>
<dbReference type="InterPro" id="IPR057254">
    <property type="entry name" value="UCH_AS"/>
</dbReference>
<sequence length="229" mass="25729">MSFWIPLESNPDVRNQFLVALGVPSKWQIVDVYGTDPDMLAIVPQPVLALIMLFPCTEKYEEHCKEQEKEIEEKGQTISSELFFMKQFVHNACGTIALIHSVANNLNNVKLEDGKLKSFLDEAKDLSPERRGKLLDENQSISDVHKVIAQEGQTAPPEDREPVPYHFVALVHKEGALYELDGRKGFPINHGATSPETLLADATQVAKKYMQRDPDSVYFTLVAFTSAQD</sequence>
<feature type="active site" description="Proton donor" evidence="10">
    <location>
        <position position="166"/>
    </location>
</feature>
<feature type="active site" description="Nucleophile" evidence="10">
    <location>
        <position position="93"/>
    </location>
</feature>
<name>A0A3Q0J064_DIACI</name>
<gene>
    <name evidence="14" type="primary">LOC103512628</name>
</gene>
<dbReference type="GO" id="GO:0005737">
    <property type="term" value="C:cytoplasm"/>
    <property type="evidence" value="ECO:0007669"/>
    <property type="project" value="TreeGrafter"/>
</dbReference>
<evidence type="ECO:0000256" key="2">
    <source>
        <dbReference type="ARBA" id="ARBA00009326"/>
    </source>
</evidence>
<evidence type="ECO:0000256" key="6">
    <source>
        <dbReference type="ARBA" id="ARBA00022801"/>
    </source>
</evidence>
<proteinExistence type="inferred from homology"/>
<dbReference type="GO" id="GO:0016579">
    <property type="term" value="P:protein deubiquitination"/>
    <property type="evidence" value="ECO:0007669"/>
    <property type="project" value="TreeGrafter"/>
</dbReference>
<feature type="domain" description="UCH catalytic" evidence="12">
    <location>
        <begin position="3"/>
        <end position="226"/>
    </location>
</feature>
<keyword evidence="5 10" id="KW-0833">Ubl conjugation pathway</keyword>
<dbReference type="SUPFAM" id="SSF54001">
    <property type="entry name" value="Cysteine proteinases"/>
    <property type="match status" value="1"/>
</dbReference>
<accession>A0A3Q0J064</accession>
<dbReference type="PROSITE" id="PS52048">
    <property type="entry name" value="UCH_DOMAIN"/>
    <property type="match status" value="1"/>
</dbReference>
<dbReference type="PANTHER" id="PTHR10589">
    <property type="entry name" value="UBIQUITIN CARBOXYL-TERMINAL HYDROLASE"/>
    <property type="match status" value="1"/>
</dbReference>
<evidence type="ECO:0000256" key="3">
    <source>
        <dbReference type="ARBA" id="ARBA00012759"/>
    </source>
</evidence>
<evidence type="ECO:0000256" key="8">
    <source>
        <dbReference type="ARBA" id="ARBA00055560"/>
    </source>
</evidence>
<dbReference type="PaxDb" id="121845-A0A3Q0J064"/>
<keyword evidence="6 10" id="KW-0378">Hydrolase</keyword>
<dbReference type="GO" id="GO:0004843">
    <property type="term" value="F:cysteine-type deubiquitinase activity"/>
    <property type="evidence" value="ECO:0007669"/>
    <property type="project" value="UniProtKB-UniRule"/>
</dbReference>
<feature type="site" description="Transition state stabilizer" evidence="10">
    <location>
        <position position="87"/>
    </location>
</feature>
<comment type="catalytic activity">
    <reaction evidence="1 10 11">
        <text>Thiol-dependent hydrolysis of ester, thioester, amide, peptide and isopeptide bonds formed by the C-terminal Gly of ubiquitin (a 76-residue protein attached to proteins as an intracellular targeting signal).</text>
        <dbReference type="EC" id="3.4.19.12"/>
    </reaction>
</comment>
<organism evidence="13 14">
    <name type="scientific">Diaphorina citri</name>
    <name type="common">Asian citrus psyllid</name>
    <dbReference type="NCBI Taxonomy" id="121845"/>
    <lineage>
        <taxon>Eukaryota</taxon>
        <taxon>Metazoa</taxon>
        <taxon>Ecdysozoa</taxon>
        <taxon>Arthropoda</taxon>
        <taxon>Hexapoda</taxon>
        <taxon>Insecta</taxon>
        <taxon>Pterygota</taxon>
        <taxon>Neoptera</taxon>
        <taxon>Paraneoptera</taxon>
        <taxon>Hemiptera</taxon>
        <taxon>Sternorrhyncha</taxon>
        <taxon>Psylloidea</taxon>
        <taxon>Psyllidae</taxon>
        <taxon>Diaphorininae</taxon>
        <taxon>Diaphorina</taxon>
    </lineage>
</organism>
<evidence type="ECO:0000256" key="4">
    <source>
        <dbReference type="ARBA" id="ARBA00022670"/>
    </source>
</evidence>
<dbReference type="InterPro" id="IPR036959">
    <property type="entry name" value="Peptidase_C12_UCH_sf"/>
</dbReference>
<dbReference type="AlphaFoldDB" id="A0A3Q0J064"/>
<dbReference type="PROSITE" id="PS00140">
    <property type="entry name" value="UCH_1"/>
    <property type="match status" value="1"/>
</dbReference>